<organism evidence="2 3">
    <name type="scientific">Melioribacter roseus (strain DSM 23840 / JCM 17771 / VKM B-2668 / P3M-2)</name>
    <dbReference type="NCBI Taxonomy" id="1191523"/>
    <lineage>
        <taxon>Bacteria</taxon>
        <taxon>Pseudomonadati</taxon>
        <taxon>Ignavibacteriota</taxon>
        <taxon>Ignavibacteria</taxon>
        <taxon>Ignavibacteriales</taxon>
        <taxon>Melioribacteraceae</taxon>
        <taxon>Melioribacter</taxon>
    </lineage>
</organism>
<evidence type="ECO:0000313" key="3">
    <source>
        <dbReference type="Proteomes" id="UP000009011"/>
    </source>
</evidence>
<evidence type="ECO:0000313" key="2">
    <source>
        <dbReference type="EMBL" id="AFN73972.1"/>
    </source>
</evidence>
<protein>
    <submittedName>
        <fullName evidence="2">Uncharacterized protein</fullName>
    </submittedName>
</protein>
<evidence type="ECO:0000256" key="1">
    <source>
        <dbReference type="SAM" id="Phobius"/>
    </source>
</evidence>
<gene>
    <name evidence="2" type="ordered locus">MROS_0730</name>
</gene>
<dbReference type="Proteomes" id="UP000009011">
    <property type="component" value="Chromosome"/>
</dbReference>
<dbReference type="RefSeq" id="WP_014855408.1">
    <property type="nucleotide sequence ID" value="NC_018178.1"/>
</dbReference>
<dbReference type="AlphaFoldDB" id="I6YTX7"/>
<keyword evidence="1" id="KW-1133">Transmembrane helix</keyword>
<keyword evidence="1" id="KW-0472">Membrane</keyword>
<sequence length="169" mass="18947">MKVNFRTLTGMLLFIAGSLQVADVYTSINFYDSAITIVIALYGISVNYLSLKTNNRRTMLFAVFVFLFSILTFSLKYYGIRLNAEVIIFSGMFSMSSILLVLYIDNPKERIFFYGFIIGAVTTVGAYFLLQFAYVNNLAVKGVGYAIKILPAVLIAGGIGLFLKRERFD</sequence>
<reference evidence="2 3" key="1">
    <citation type="journal article" date="2013" name="PLoS ONE">
        <title>Genomic analysis of Melioribacter roseus, facultatively anaerobic organotrophic bacterium representing a novel deep lineage within Bacteriodetes/Chlorobi group.</title>
        <authorList>
            <person name="Kadnikov V.V."/>
            <person name="Mardanov A.V."/>
            <person name="Podosokorskaya O.A."/>
            <person name="Gavrilov S.N."/>
            <person name="Kublanov I.V."/>
            <person name="Beletsky A.V."/>
            <person name="Bonch-Osmolovskaya E.A."/>
            <person name="Ravin N.V."/>
        </authorList>
    </citation>
    <scope>NUCLEOTIDE SEQUENCE [LARGE SCALE GENOMIC DNA]</scope>
    <source>
        <strain evidence="3">JCM 17771 / P3M-2</strain>
    </source>
</reference>
<feature type="transmembrane region" description="Helical" evidence="1">
    <location>
        <begin position="58"/>
        <end position="80"/>
    </location>
</feature>
<name>I6YTX7_MELRP</name>
<keyword evidence="1" id="KW-0812">Transmembrane</keyword>
<feature type="transmembrane region" description="Helical" evidence="1">
    <location>
        <begin position="111"/>
        <end position="130"/>
    </location>
</feature>
<dbReference type="HOGENOM" id="CLU_1576651_0_0_10"/>
<dbReference type="EMBL" id="CP003557">
    <property type="protein sequence ID" value="AFN73972.1"/>
    <property type="molecule type" value="Genomic_DNA"/>
</dbReference>
<keyword evidence="3" id="KW-1185">Reference proteome</keyword>
<proteinExistence type="predicted"/>
<feature type="transmembrane region" description="Helical" evidence="1">
    <location>
        <begin position="34"/>
        <end position="51"/>
    </location>
</feature>
<feature type="transmembrane region" description="Helical" evidence="1">
    <location>
        <begin position="86"/>
        <end position="104"/>
    </location>
</feature>
<accession>I6YTX7</accession>
<dbReference type="KEGG" id="mro:MROS_0730"/>
<feature type="transmembrane region" description="Helical" evidence="1">
    <location>
        <begin position="142"/>
        <end position="163"/>
    </location>
</feature>